<feature type="compositionally biased region" description="Low complexity" evidence="1">
    <location>
        <begin position="314"/>
        <end position="328"/>
    </location>
</feature>
<keyword evidence="2" id="KW-1133">Transmembrane helix</keyword>
<evidence type="ECO:0000256" key="1">
    <source>
        <dbReference type="SAM" id="MobiDB-lite"/>
    </source>
</evidence>
<dbReference type="OrthoDB" id="3265533at2"/>
<feature type="compositionally biased region" description="Low complexity" evidence="1">
    <location>
        <begin position="277"/>
        <end position="294"/>
    </location>
</feature>
<protein>
    <recommendedName>
        <fullName evidence="3">DUF8094 domain-containing protein</fullName>
    </recommendedName>
</protein>
<comment type="caution">
    <text evidence="4">The sequence shown here is derived from an EMBL/GenBank/DDBJ whole genome shotgun (WGS) entry which is preliminary data.</text>
</comment>
<feature type="compositionally biased region" description="Low complexity" evidence="1">
    <location>
        <begin position="397"/>
        <end position="424"/>
    </location>
</feature>
<reference evidence="4 5" key="1">
    <citation type="submission" date="2019-09" db="EMBL/GenBank/DDBJ databases">
        <title>Phylogeny of genus Pseudoclavibacter and closely related genus.</title>
        <authorList>
            <person name="Li Y."/>
        </authorList>
    </citation>
    <scope>NUCLEOTIDE SEQUENCE [LARGE SCALE GENOMIC DNA]</scope>
    <source>
        <strain evidence="4 5">THG-MD12</strain>
    </source>
</reference>
<dbReference type="Pfam" id="PF26366">
    <property type="entry name" value="DUF8094"/>
    <property type="match status" value="1"/>
</dbReference>
<dbReference type="Proteomes" id="UP000490386">
    <property type="component" value="Unassembled WGS sequence"/>
</dbReference>
<feature type="compositionally biased region" description="Low complexity" evidence="1">
    <location>
        <begin position="358"/>
        <end position="374"/>
    </location>
</feature>
<evidence type="ECO:0000313" key="5">
    <source>
        <dbReference type="Proteomes" id="UP000490386"/>
    </source>
</evidence>
<gene>
    <name evidence="4" type="ORF">F8O03_15535</name>
</gene>
<organism evidence="4 5">
    <name type="scientific">Pseudoclavibacter terrae</name>
    <dbReference type="NCBI Taxonomy" id="1530195"/>
    <lineage>
        <taxon>Bacteria</taxon>
        <taxon>Bacillati</taxon>
        <taxon>Actinomycetota</taxon>
        <taxon>Actinomycetes</taxon>
        <taxon>Micrococcales</taxon>
        <taxon>Microbacteriaceae</taxon>
        <taxon>Pseudoclavibacter</taxon>
    </lineage>
</organism>
<evidence type="ECO:0000259" key="3">
    <source>
        <dbReference type="Pfam" id="PF26366"/>
    </source>
</evidence>
<keyword evidence="2" id="KW-0812">Transmembrane</keyword>
<feature type="compositionally biased region" description="Basic and acidic residues" evidence="1">
    <location>
        <begin position="377"/>
        <end position="389"/>
    </location>
</feature>
<feature type="transmembrane region" description="Helical" evidence="2">
    <location>
        <begin position="442"/>
        <end position="464"/>
    </location>
</feature>
<dbReference type="AlphaFoldDB" id="A0A7J5AY75"/>
<feature type="region of interest" description="Disordered" evidence="1">
    <location>
        <begin position="264"/>
        <end position="438"/>
    </location>
</feature>
<accession>A0A7J5AY75</accession>
<keyword evidence="2" id="KW-0472">Membrane</keyword>
<dbReference type="InterPro" id="IPR058407">
    <property type="entry name" value="DUF8094"/>
</dbReference>
<sequence>MRFILAAIAFLGSAALLVVGWLQVTEARAADSVEASGTLTQESPLLVIPSDTLIEHAGTQTITISGDGPIRVAIGRQADIAGWVGTTQHEIVTLDDTSGALVFTPGEASADETTAPSILGNDLWFQEYEGDGELELQQTLPVGFALLVQSDGESPAPSQVSISWPLDGRAPMAGPLLLGGGVLLLISLGLLLWALLSMRRRSKPQRQAREELEPEVASEAPAVGEAATTPAFAFGRSAPSADDGLDAVDVDPVEQSQSVVAASVRLSEGNQTEPADESSAAVAADQQAVHAWAPPTADEPSRQADEPAFPSFRAPSAEAPVPVSAPAADGTPVDVDDPFSWSAPSTPSEPEAETVDDAPIAQPDAHAEAAPVAASTDEGRPEPSTKDDGDEHDDNSSDAGEPPSGGASGPSPEAPADGAPAAEPQQWRRPRGRDRSQAPKRLFRLIPVLLVGSIALTGCSADLWPEQFGGSTSAPTTPTPTSSIDQALLTEGEALPAVNAQQLTEILDDAARLAQEGDAANNPDGLKPRFTQAAYQERAAEYQAKAADNALPGPVAFPTGEVVYAVPQASDAWPKSIFVVREAGGETPTAPFGIMLTQSSARDTYKVTSIVQLTPDVTLPEAAPAEIGAPGIDGLEQPLVIAPEELAAAYADVISNGDGSQFAALFSPDGDSLRTQISEARAAVSGEIDANAARIEFQTRPTDDPPFGVQTLDGGAIVAVSIEEVEKLSARTQLATLSVQGRTAALAGASSSSLGFETLYTNQLMFYVPSEATGGAVQLLGFANTMTGARQLNANEVTYG</sequence>
<keyword evidence="5" id="KW-1185">Reference proteome</keyword>
<evidence type="ECO:0000313" key="4">
    <source>
        <dbReference type="EMBL" id="KAB1636370.1"/>
    </source>
</evidence>
<name>A0A7J5AY75_9MICO</name>
<proteinExistence type="predicted"/>
<feature type="domain" description="DUF8094" evidence="3">
    <location>
        <begin position="495"/>
        <end position="790"/>
    </location>
</feature>
<dbReference type="EMBL" id="WBJX01000006">
    <property type="protein sequence ID" value="KAB1636370.1"/>
    <property type="molecule type" value="Genomic_DNA"/>
</dbReference>
<feature type="transmembrane region" description="Helical" evidence="2">
    <location>
        <begin position="176"/>
        <end position="196"/>
    </location>
</feature>
<dbReference type="RefSeq" id="WP_151424681.1">
    <property type="nucleotide sequence ID" value="NZ_WBJX01000006.1"/>
</dbReference>
<feature type="region of interest" description="Disordered" evidence="1">
    <location>
        <begin position="205"/>
        <end position="224"/>
    </location>
</feature>
<evidence type="ECO:0000256" key="2">
    <source>
        <dbReference type="SAM" id="Phobius"/>
    </source>
</evidence>